<dbReference type="OrthoDB" id="9775207at2"/>
<dbReference type="GO" id="GO:0071470">
    <property type="term" value="P:cellular response to osmotic stress"/>
    <property type="evidence" value="ECO:0007669"/>
    <property type="project" value="InterPro"/>
</dbReference>
<dbReference type="EMBL" id="CP009654">
    <property type="protein sequence ID" value="APC97767.1"/>
    <property type="molecule type" value="Genomic_DNA"/>
</dbReference>
<dbReference type="RefSeq" id="WP_071663698.1">
    <property type="nucleotide sequence ID" value="NZ_CP009654.1"/>
</dbReference>
<dbReference type="KEGG" id="frc:KX01_735"/>
<sequence length="406" mass="46470">MDLQYTLLNFFKENFNLNHTLSIILVEIFLISCLLGIGLIAYWVLKFINYIYTKKFLDRFIRQASIDGSFEKSLVGTLLKIIPGIIVFIGSKVVIFNQVSWTREVSQIVKSLALLYILYMSLKTVFIILDIFCDWLRKKNHTRYYLIKSFIQALKLIIVFLGIILAISIIIEKSPLILLTGLGALSAVLLLIFKDSIVGFVANIQVSTYDTVRVGDWITIPSHGADGTVLDIAINTVKIQNFDKTIVSIPTAALISGGVKNWRGMQESGGRRIKRALKIDINTIRFCDDKLIDNLKHIDLLKNYLNNKENCKTITNATLFRYYITEYLKALPTIEHSNFLMLVRHLDPSEVGLPIEIYAFTNTTAWADYESIQADIFDHLLAMINSFDLKIFQLDDYRKWKINSDN</sequence>
<comment type="subcellular location">
    <subcellularLocation>
        <location evidence="1">Membrane</location>
    </subcellularLocation>
</comment>
<dbReference type="PANTHER" id="PTHR30414:SF0">
    <property type="entry name" value="MINICONDUCTANCE MECHANOSENSITIVE CHANNEL YBDG"/>
    <property type="match status" value="1"/>
</dbReference>
<dbReference type="STRING" id="1542390.KX01_735"/>
<dbReference type="Proteomes" id="UP000182521">
    <property type="component" value="Chromosome"/>
</dbReference>
<feature type="transmembrane region" description="Helical" evidence="5">
    <location>
        <begin position="113"/>
        <end position="133"/>
    </location>
</feature>
<dbReference type="InterPro" id="IPR023408">
    <property type="entry name" value="MscS_beta-dom_sf"/>
</dbReference>
<evidence type="ECO:0000259" key="6">
    <source>
        <dbReference type="Pfam" id="PF00924"/>
    </source>
</evidence>
<gene>
    <name evidence="7" type="ORF">KX01_735</name>
</gene>
<dbReference type="InterPro" id="IPR030192">
    <property type="entry name" value="YbdG"/>
</dbReference>
<evidence type="ECO:0000256" key="4">
    <source>
        <dbReference type="ARBA" id="ARBA00023136"/>
    </source>
</evidence>
<feature type="transmembrane region" description="Helical" evidence="5">
    <location>
        <begin position="176"/>
        <end position="193"/>
    </location>
</feature>
<feature type="transmembrane region" description="Helical" evidence="5">
    <location>
        <begin position="145"/>
        <end position="170"/>
    </location>
</feature>
<name>A0A1J0KVN5_9GAMM</name>
<organism evidence="7 8">
    <name type="scientific">Francisella frigiditurris</name>
    <dbReference type="NCBI Taxonomy" id="1542390"/>
    <lineage>
        <taxon>Bacteria</taxon>
        <taxon>Pseudomonadati</taxon>
        <taxon>Pseudomonadota</taxon>
        <taxon>Gammaproteobacteria</taxon>
        <taxon>Thiotrichales</taxon>
        <taxon>Francisellaceae</taxon>
        <taxon>Francisella</taxon>
    </lineage>
</organism>
<accession>A0A1J0KVN5</accession>
<dbReference type="GO" id="GO:0008381">
    <property type="term" value="F:mechanosensitive monoatomic ion channel activity"/>
    <property type="evidence" value="ECO:0007669"/>
    <property type="project" value="InterPro"/>
</dbReference>
<evidence type="ECO:0000256" key="3">
    <source>
        <dbReference type="ARBA" id="ARBA00022989"/>
    </source>
</evidence>
<protein>
    <submittedName>
        <fullName evidence="7">Mechanosensitive ion channel family protein</fullName>
    </submittedName>
</protein>
<keyword evidence="4 5" id="KW-0472">Membrane</keyword>
<evidence type="ECO:0000313" key="7">
    <source>
        <dbReference type="EMBL" id="APC97767.1"/>
    </source>
</evidence>
<dbReference type="PANTHER" id="PTHR30414">
    <property type="entry name" value="MINICONDUCTANCE MECHANOSENSITIVE CHANNEL YBDG"/>
    <property type="match status" value="1"/>
</dbReference>
<proteinExistence type="predicted"/>
<keyword evidence="2 5" id="KW-0812">Transmembrane</keyword>
<dbReference type="SUPFAM" id="SSF50182">
    <property type="entry name" value="Sm-like ribonucleoproteins"/>
    <property type="match status" value="1"/>
</dbReference>
<evidence type="ECO:0000313" key="8">
    <source>
        <dbReference type="Proteomes" id="UP000182521"/>
    </source>
</evidence>
<feature type="transmembrane region" description="Helical" evidence="5">
    <location>
        <begin position="20"/>
        <end position="45"/>
    </location>
</feature>
<keyword evidence="8" id="KW-1185">Reference proteome</keyword>
<evidence type="ECO:0000256" key="1">
    <source>
        <dbReference type="ARBA" id="ARBA00004370"/>
    </source>
</evidence>
<feature type="transmembrane region" description="Helical" evidence="5">
    <location>
        <begin position="81"/>
        <end position="101"/>
    </location>
</feature>
<reference evidence="8" key="1">
    <citation type="submission" date="2014-10" db="EMBL/GenBank/DDBJ databases">
        <authorList>
            <person name="Kuske C.R."/>
            <person name="Challacombe J.F."/>
            <person name="Daligault H.E."/>
            <person name="Davenport K.W."/>
            <person name="Johnson S.L."/>
            <person name="Siddaramappa S."/>
            <person name="Petersen J.M."/>
        </authorList>
    </citation>
    <scope>NUCLEOTIDE SEQUENCE [LARGE SCALE GENOMIC DNA]</scope>
    <source>
        <strain evidence="8">CA97-1460</strain>
    </source>
</reference>
<dbReference type="Gene3D" id="2.30.30.60">
    <property type="match status" value="1"/>
</dbReference>
<dbReference type="Pfam" id="PF00924">
    <property type="entry name" value="MS_channel_2nd"/>
    <property type="match status" value="1"/>
</dbReference>
<keyword evidence="3 5" id="KW-1133">Transmembrane helix</keyword>
<dbReference type="GO" id="GO:0005886">
    <property type="term" value="C:plasma membrane"/>
    <property type="evidence" value="ECO:0007669"/>
    <property type="project" value="TreeGrafter"/>
</dbReference>
<evidence type="ECO:0000256" key="2">
    <source>
        <dbReference type="ARBA" id="ARBA00022692"/>
    </source>
</evidence>
<feature type="domain" description="Mechanosensitive ion channel MscS" evidence="6">
    <location>
        <begin position="196"/>
        <end position="263"/>
    </location>
</feature>
<dbReference type="InterPro" id="IPR010920">
    <property type="entry name" value="LSM_dom_sf"/>
</dbReference>
<evidence type="ECO:0000256" key="5">
    <source>
        <dbReference type="SAM" id="Phobius"/>
    </source>
</evidence>
<dbReference type="AlphaFoldDB" id="A0A1J0KVN5"/>
<dbReference type="InterPro" id="IPR006685">
    <property type="entry name" value="MscS_channel_2nd"/>
</dbReference>